<keyword evidence="4" id="KW-0238">DNA-binding</keyword>
<evidence type="ECO:0000256" key="3">
    <source>
        <dbReference type="ARBA" id="ARBA00023016"/>
    </source>
</evidence>
<comment type="caution">
    <text evidence="10">The sequence shown here is derived from an EMBL/GenBank/DDBJ whole genome shotgun (WGS) entry which is preliminary data.</text>
</comment>
<dbReference type="SUPFAM" id="SSF54171">
    <property type="entry name" value="DNA-binding domain"/>
    <property type="match status" value="1"/>
</dbReference>
<keyword evidence="5" id="KW-0010">Activator</keyword>
<feature type="domain" description="AP2/ERF" evidence="9">
    <location>
        <begin position="69"/>
        <end position="126"/>
    </location>
</feature>
<dbReference type="PANTHER" id="PTHR31241:SF62">
    <property type="entry name" value="DEHYDRATION-RESPONSIVE ELEMENT-BINDING PROTEIN 2D"/>
    <property type="match status" value="1"/>
</dbReference>
<dbReference type="CDD" id="cd00018">
    <property type="entry name" value="AP2"/>
    <property type="match status" value="1"/>
</dbReference>
<dbReference type="GO" id="GO:0005634">
    <property type="term" value="C:nucleus"/>
    <property type="evidence" value="ECO:0007669"/>
    <property type="project" value="UniProtKB-SubCell"/>
</dbReference>
<dbReference type="PANTHER" id="PTHR31241">
    <property type="entry name" value="DEHYDRATION-RESPONSIVE ELEMENT-BINDING PROTEIN 2C"/>
    <property type="match status" value="1"/>
</dbReference>
<accession>A0AAX6DGF5</accession>
<dbReference type="PROSITE" id="PS51032">
    <property type="entry name" value="AP2_ERF"/>
    <property type="match status" value="1"/>
</dbReference>
<dbReference type="Proteomes" id="UP001140949">
    <property type="component" value="Unassembled WGS sequence"/>
</dbReference>
<evidence type="ECO:0000256" key="4">
    <source>
        <dbReference type="ARBA" id="ARBA00023125"/>
    </source>
</evidence>
<evidence type="ECO:0000256" key="2">
    <source>
        <dbReference type="ARBA" id="ARBA00023015"/>
    </source>
</evidence>
<keyword evidence="6" id="KW-0804">Transcription</keyword>
<name>A0AAX6DGF5_IRIPA</name>
<dbReference type="InterPro" id="IPR001471">
    <property type="entry name" value="AP2/ERF_dom"/>
</dbReference>
<dbReference type="GO" id="GO:0003700">
    <property type="term" value="F:DNA-binding transcription factor activity"/>
    <property type="evidence" value="ECO:0007669"/>
    <property type="project" value="InterPro"/>
</dbReference>
<evidence type="ECO:0000256" key="8">
    <source>
        <dbReference type="ARBA" id="ARBA00024343"/>
    </source>
</evidence>
<keyword evidence="7" id="KW-0539">Nucleus</keyword>
<reference evidence="10" key="2">
    <citation type="submission" date="2023-04" db="EMBL/GenBank/DDBJ databases">
        <authorList>
            <person name="Bruccoleri R.E."/>
            <person name="Oakeley E.J."/>
            <person name="Faust A.-M."/>
            <person name="Dessus-Babus S."/>
            <person name="Altorfer M."/>
            <person name="Burckhardt D."/>
            <person name="Oertli M."/>
            <person name="Naumann U."/>
            <person name="Petersen F."/>
            <person name="Wong J."/>
        </authorList>
    </citation>
    <scope>NUCLEOTIDE SEQUENCE</scope>
    <source>
        <strain evidence="10">GSM-AAB239-AS_SAM_17_03QT</strain>
        <tissue evidence="10">Leaf</tissue>
    </source>
</reference>
<reference evidence="10" key="1">
    <citation type="journal article" date="2023" name="GigaByte">
        <title>Genome assembly of the bearded iris, Iris pallida Lam.</title>
        <authorList>
            <person name="Bruccoleri R.E."/>
            <person name="Oakeley E.J."/>
            <person name="Faust A.M.E."/>
            <person name="Altorfer M."/>
            <person name="Dessus-Babus S."/>
            <person name="Burckhardt D."/>
            <person name="Oertli M."/>
            <person name="Naumann U."/>
            <person name="Petersen F."/>
            <person name="Wong J."/>
        </authorList>
    </citation>
    <scope>NUCLEOTIDE SEQUENCE</scope>
    <source>
        <strain evidence="10">GSM-AAB239-AS_SAM_17_03QT</strain>
    </source>
</reference>
<dbReference type="SMART" id="SM00380">
    <property type="entry name" value="AP2"/>
    <property type="match status" value="1"/>
</dbReference>
<evidence type="ECO:0000313" key="11">
    <source>
        <dbReference type="Proteomes" id="UP001140949"/>
    </source>
</evidence>
<evidence type="ECO:0000259" key="9">
    <source>
        <dbReference type="PROSITE" id="PS51032"/>
    </source>
</evidence>
<proteinExistence type="inferred from homology"/>
<dbReference type="PRINTS" id="PR00367">
    <property type="entry name" value="ETHRSPELEMNT"/>
</dbReference>
<dbReference type="GO" id="GO:0006950">
    <property type="term" value="P:response to stress"/>
    <property type="evidence" value="ECO:0007669"/>
    <property type="project" value="TreeGrafter"/>
</dbReference>
<protein>
    <submittedName>
        <fullName evidence="10">Dehydration-responsive element-binding protein 2B-like</fullName>
    </submittedName>
</protein>
<keyword evidence="2" id="KW-0805">Transcription regulation</keyword>
<dbReference type="GO" id="GO:0000976">
    <property type="term" value="F:transcription cis-regulatory region binding"/>
    <property type="evidence" value="ECO:0007669"/>
    <property type="project" value="TreeGrafter"/>
</dbReference>
<dbReference type="InterPro" id="IPR036955">
    <property type="entry name" value="AP2/ERF_dom_sf"/>
</dbReference>
<evidence type="ECO:0000256" key="6">
    <source>
        <dbReference type="ARBA" id="ARBA00023163"/>
    </source>
</evidence>
<dbReference type="GO" id="GO:0045893">
    <property type="term" value="P:positive regulation of DNA-templated transcription"/>
    <property type="evidence" value="ECO:0007669"/>
    <property type="project" value="TreeGrafter"/>
</dbReference>
<gene>
    <name evidence="10" type="ORF">M6B38_248010</name>
</gene>
<dbReference type="EMBL" id="JANAVB010045004">
    <property type="protein sequence ID" value="KAJ6790863.1"/>
    <property type="molecule type" value="Genomic_DNA"/>
</dbReference>
<comment type="subcellular location">
    <subcellularLocation>
        <location evidence="1">Nucleus</location>
    </subcellularLocation>
</comment>
<sequence>MAEETEKKRRVRKSCSGPNYVEETIAKWKEQNTQLINCDKVSSVRKVQGKGSRKGCMQGKGGPDNSKCNYRGVRQRIWGKWVAEVREPHRGRRLWLGTFATAFEASLAYDTAARAMYGPCARLNHAESGTTAGAYATTSRHSSSGSDNTGISCPRVEADEIHEAELNNLKVEAEDEIRRANPPPSPCSAGAEPVVTKDELKEEVMWDFDHLPQEMFDVEYLLSELDADPAVCGTYSGEDATNCGNDQFGGLDANNYWQGDQAFDADAGWRIDDASASIW</sequence>
<dbReference type="Pfam" id="PF00847">
    <property type="entry name" value="AP2"/>
    <property type="match status" value="1"/>
</dbReference>
<evidence type="ECO:0000256" key="7">
    <source>
        <dbReference type="ARBA" id="ARBA00023242"/>
    </source>
</evidence>
<dbReference type="InterPro" id="IPR016177">
    <property type="entry name" value="DNA-bd_dom_sf"/>
</dbReference>
<keyword evidence="3" id="KW-0346">Stress response</keyword>
<keyword evidence="11" id="KW-1185">Reference proteome</keyword>
<evidence type="ECO:0000256" key="1">
    <source>
        <dbReference type="ARBA" id="ARBA00004123"/>
    </source>
</evidence>
<comment type="similarity">
    <text evidence="8">Belongs to the AP2/ERF transcription factor family. ERF subfamily.</text>
</comment>
<dbReference type="Gene3D" id="3.30.730.10">
    <property type="entry name" value="AP2/ERF domain"/>
    <property type="match status" value="1"/>
</dbReference>
<dbReference type="FunFam" id="3.30.730.10:FF:000001">
    <property type="entry name" value="Ethylene-responsive transcription factor 2"/>
    <property type="match status" value="1"/>
</dbReference>
<evidence type="ECO:0000313" key="10">
    <source>
        <dbReference type="EMBL" id="KAJ6790863.1"/>
    </source>
</evidence>
<evidence type="ECO:0000256" key="5">
    <source>
        <dbReference type="ARBA" id="ARBA00023159"/>
    </source>
</evidence>
<organism evidence="10 11">
    <name type="scientific">Iris pallida</name>
    <name type="common">Sweet iris</name>
    <dbReference type="NCBI Taxonomy" id="29817"/>
    <lineage>
        <taxon>Eukaryota</taxon>
        <taxon>Viridiplantae</taxon>
        <taxon>Streptophyta</taxon>
        <taxon>Embryophyta</taxon>
        <taxon>Tracheophyta</taxon>
        <taxon>Spermatophyta</taxon>
        <taxon>Magnoliopsida</taxon>
        <taxon>Liliopsida</taxon>
        <taxon>Asparagales</taxon>
        <taxon>Iridaceae</taxon>
        <taxon>Iridoideae</taxon>
        <taxon>Irideae</taxon>
        <taxon>Iris</taxon>
    </lineage>
</organism>
<dbReference type="AlphaFoldDB" id="A0AAX6DGF5"/>